<keyword evidence="2 4" id="KW-0238">DNA-binding</keyword>
<dbReference type="PANTHER" id="PTHR30055:SF234">
    <property type="entry name" value="HTH-TYPE TRANSCRIPTIONAL REGULATOR BETI"/>
    <property type="match status" value="1"/>
</dbReference>
<feature type="DNA-binding region" description="H-T-H motif" evidence="4">
    <location>
        <begin position="28"/>
        <end position="47"/>
    </location>
</feature>
<evidence type="ECO:0000256" key="2">
    <source>
        <dbReference type="ARBA" id="ARBA00023125"/>
    </source>
</evidence>
<dbReference type="InterPro" id="IPR036271">
    <property type="entry name" value="Tet_transcr_reg_TetR-rel_C_sf"/>
</dbReference>
<sequence>MTRAGLTPAVVVADAAALADEAGFDALTLSAVARRLGVQTASLYAHVRDRAALLDGVTALAMGEVASRIATGLAGRSGRDALRGYADAFRDYAREHPGRWAAMQRRAGPAAVAAPSAVDVVALTDALLRGYAVPPDQRVHVIRLLGSTINGFVQLERIGSFDHSAPAPADSWDRTVDALDALLRAWPAPDPEDPSA</sequence>
<dbReference type="OrthoDB" id="71867at2"/>
<dbReference type="PROSITE" id="PS50977">
    <property type="entry name" value="HTH_TETR_2"/>
    <property type="match status" value="1"/>
</dbReference>
<dbReference type="InterPro" id="IPR025996">
    <property type="entry name" value="MT1864/Rv1816-like_C"/>
</dbReference>
<dbReference type="Pfam" id="PF00440">
    <property type="entry name" value="TetR_N"/>
    <property type="match status" value="1"/>
</dbReference>
<dbReference type="AlphaFoldDB" id="A0A7Z8NPZ5"/>
<feature type="domain" description="HTH tetR-type" evidence="5">
    <location>
        <begin position="5"/>
        <end position="65"/>
    </location>
</feature>
<dbReference type="Proteomes" id="UP000308121">
    <property type="component" value="Unassembled WGS sequence"/>
</dbReference>
<dbReference type="GO" id="GO:0000976">
    <property type="term" value="F:transcription cis-regulatory region binding"/>
    <property type="evidence" value="ECO:0007669"/>
    <property type="project" value="TreeGrafter"/>
</dbReference>
<evidence type="ECO:0000259" key="5">
    <source>
        <dbReference type="PROSITE" id="PS50977"/>
    </source>
</evidence>
<keyword evidence="1" id="KW-0805">Transcription regulation</keyword>
<dbReference type="InterPro" id="IPR001647">
    <property type="entry name" value="HTH_TetR"/>
</dbReference>
<gene>
    <name evidence="6" type="ORF">FA014_10175</name>
</gene>
<reference evidence="6 7" key="1">
    <citation type="submission" date="2019-05" db="EMBL/GenBank/DDBJ databases">
        <title>Genome sequence of Cellulomonas hominis strain CS1.</title>
        <authorList>
            <person name="Belmont J."/>
            <person name="Maclea K.S."/>
        </authorList>
    </citation>
    <scope>NUCLEOTIDE SEQUENCE [LARGE SCALE GENOMIC DNA]</scope>
    <source>
        <strain evidence="6 7">CS1</strain>
    </source>
</reference>
<dbReference type="Pfam" id="PF13305">
    <property type="entry name" value="TetR_C_33"/>
    <property type="match status" value="1"/>
</dbReference>
<dbReference type="SUPFAM" id="SSF46689">
    <property type="entry name" value="Homeodomain-like"/>
    <property type="match status" value="1"/>
</dbReference>
<name>A0A7Z8NPZ5_9CELL</name>
<keyword evidence="3" id="KW-0804">Transcription</keyword>
<dbReference type="SUPFAM" id="SSF48498">
    <property type="entry name" value="Tetracyclin repressor-like, C-terminal domain"/>
    <property type="match status" value="1"/>
</dbReference>
<dbReference type="InterPro" id="IPR050109">
    <property type="entry name" value="HTH-type_TetR-like_transc_reg"/>
</dbReference>
<accession>A0A7Z8NPZ5</accession>
<proteinExistence type="predicted"/>
<evidence type="ECO:0000256" key="4">
    <source>
        <dbReference type="PROSITE-ProRule" id="PRU00335"/>
    </source>
</evidence>
<dbReference type="Gene3D" id="1.10.10.60">
    <property type="entry name" value="Homeodomain-like"/>
    <property type="match status" value="1"/>
</dbReference>
<organism evidence="6 7">
    <name type="scientific">Cellulomonas hominis</name>
    <dbReference type="NCBI Taxonomy" id="156981"/>
    <lineage>
        <taxon>Bacteria</taxon>
        <taxon>Bacillati</taxon>
        <taxon>Actinomycetota</taxon>
        <taxon>Actinomycetes</taxon>
        <taxon>Micrococcales</taxon>
        <taxon>Cellulomonadaceae</taxon>
        <taxon>Cellulomonas</taxon>
    </lineage>
</organism>
<evidence type="ECO:0000256" key="3">
    <source>
        <dbReference type="ARBA" id="ARBA00023163"/>
    </source>
</evidence>
<evidence type="ECO:0000313" key="6">
    <source>
        <dbReference type="EMBL" id="TKR23644.1"/>
    </source>
</evidence>
<evidence type="ECO:0000256" key="1">
    <source>
        <dbReference type="ARBA" id="ARBA00023015"/>
    </source>
</evidence>
<comment type="caution">
    <text evidence="6">The sequence shown here is derived from an EMBL/GenBank/DDBJ whole genome shotgun (WGS) entry which is preliminary data.</text>
</comment>
<evidence type="ECO:0000313" key="7">
    <source>
        <dbReference type="Proteomes" id="UP000308121"/>
    </source>
</evidence>
<dbReference type="PANTHER" id="PTHR30055">
    <property type="entry name" value="HTH-TYPE TRANSCRIPTIONAL REGULATOR RUTR"/>
    <property type="match status" value="1"/>
</dbReference>
<dbReference type="EMBL" id="SZYE01000070">
    <property type="protein sequence ID" value="TKR23644.1"/>
    <property type="molecule type" value="Genomic_DNA"/>
</dbReference>
<dbReference type="RefSeq" id="WP_154729575.1">
    <property type="nucleotide sequence ID" value="NZ_SZYE01000070.1"/>
</dbReference>
<dbReference type="GO" id="GO:0003700">
    <property type="term" value="F:DNA-binding transcription factor activity"/>
    <property type="evidence" value="ECO:0007669"/>
    <property type="project" value="TreeGrafter"/>
</dbReference>
<dbReference type="InterPro" id="IPR009057">
    <property type="entry name" value="Homeodomain-like_sf"/>
</dbReference>
<dbReference type="Gene3D" id="1.10.357.10">
    <property type="entry name" value="Tetracycline Repressor, domain 2"/>
    <property type="match status" value="1"/>
</dbReference>
<protein>
    <submittedName>
        <fullName evidence="6">TetR family transcriptional regulator</fullName>
    </submittedName>
</protein>